<keyword evidence="5" id="KW-0547">Nucleotide-binding</keyword>
<keyword evidence="3" id="KW-0813">Transport</keyword>
<sequence length="336" mass="35544">MPEHRAVSGSAAAVPALSISGLSVALGPGSDATRIIHDVNLEVARGECVGVVGESGCGKTVSFLATLGLLPSVLRVSGSAKLAGEEILGIGEKRLEKVRGRKVGMIFQDPQSALNPVRTIGAQVMEPLRRHLGMSARHAEERALELLSLVGIPAARDRLKAYPHEISGGTCQRVMIAVALASEPEVLIADEPTTALDATVQLQVLDLLRSIQEKTSLSIVFITHDLGVVAEICNRVVVMYAGRTIEAQNIPKVFEEPDHPYTRALLDCLPALDIDGAPPRAISGDVPMPGRAPPGCPFHPRCPRASDICREKVPVMQSMGAGQQGVACHHPLQGHA</sequence>
<dbReference type="CDD" id="cd03257">
    <property type="entry name" value="ABC_NikE_OppD_transporters"/>
    <property type="match status" value="1"/>
</dbReference>
<dbReference type="GO" id="GO:0005524">
    <property type="term" value="F:ATP binding"/>
    <property type="evidence" value="ECO:0007669"/>
    <property type="project" value="UniProtKB-KW"/>
</dbReference>
<dbReference type="PANTHER" id="PTHR43297:SF2">
    <property type="entry name" value="DIPEPTIDE TRANSPORT ATP-BINDING PROTEIN DPPD"/>
    <property type="match status" value="1"/>
</dbReference>
<dbReference type="EMBL" id="BSNS01000012">
    <property type="protein sequence ID" value="GLQ55813.1"/>
    <property type="molecule type" value="Genomic_DNA"/>
</dbReference>
<evidence type="ECO:0000313" key="9">
    <source>
        <dbReference type="EMBL" id="GLQ55813.1"/>
    </source>
</evidence>
<evidence type="ECO:0000256" key="5">
    <source>
        <dbReference type="ARBA" id="ARBA00022741"/>
    </source>
</evidence>
<evidence type="ECO:0000256" key="2">
    <source>
        <dbReference type="ARBA" id="ARBA00005417"/>
    </source>
</evidence>
<keyword evidence="4" id="KW-1003">Cell membrane</keyword>
<evidence type="ECO:0000256" key="4">
    <source>
        <dbReference type="ARBA" id="ARBA00022475"/>
    </source>
</evidence>
<evidence type="ECO:0000259" key="8">
    <source>
        <dbReference type="PROSITE" id="PS50893"/>
    </source>
</evidence>
<dbReference type="Gene3D" id="3.40.50.300">
    <property type="entry name" value="P-loop containing nucleotide triphosphate hydrolases"/>
    <property type="match status" value="1"/>
</dbReference>
<keyword evidence="10" id="KW-1185">Reference proteome</keyword>
<dbReference type="InterPro" id="IPR003439">
    <property type="entry name" value="ABC_transporter-like_ATP-bd"/>
</dbReference>
<dbReference type="RefSeq" id="WP_284341225.1">
    <property type="nucleotide sequence ID" value="NZ_BSNS01000012.1"/>
</dbReference>
<keyword evidence="6 9" id="KW-0067">ATP-binding</keyword>
<feature type="domain" description="ABC transporter" evidence="8">
    <location>
        <begin position="17"/>
        <end position="266"/>
    </location>
</feature>
<protein>
    <submittedName>
        <fullName evidence="9">ABC transporter ATP-binding protein</fullName>
    </submittedName>
</protein>
<evidence type="ECO:0000256" key="6">
    <source>
        <dbReference type="ARBA" id="ARBA00022840"/>
    </source>
</evidence>
<organism evidence="9 10">
    <name type="scientific">Devosia nitrariae</name>
    <dbReference type="NCBI Taxonomy" id="2071872"/>
    <lineage>
        <taxon>Bacteria</taxon>
        <taxon>Pseudomonadati</taxon>
        <taxon>Pseudomonadota</taxon>
        <taxon>Alphaproteobacteria</taxon>
        <taxon>Hyphomicrobiales</taxon>
        <taxon>Devosiaceae</taxon>
        <taxon>Devosia</taxon>
    </lineage>
</organism>
<dbReference type="Pfam" id="PF08352">
    <property type="entry name" value="oligo_HPY"/>
    <property type="match status" value="1"/>
</dbReference>
<comment type="caution">
    <text evidence="9">The sequence shown here is derived from an EMBL/GenBank/DDBJ whole genome shotgun (WGS) entry which is preliminary data.</text>
</comment>
<dbReference type="Pfam" id="PF00005">
    <property type="entry name" value="ABC_tran"/>
    <property type="match status" value="1"/>
</dbReference>
<dbReference type="Proteomes" id="UP001156691">
    <property type="component" value="Unassembled WGS sequence"/>
</dbReference>
<dbReference type="InterPro" id="IPR027417">
    <property type="entry name" value="P-loop_NTPase"/>
</dbReference>
<dbReference type="PROSITE" id="PS50893">
    <property type="entry name" value="ABC_TRANSPORTER_2"/>
    <property type="match status" value="1"/>
</dbReference>
<gene>
    <name evidence="9" type="ORF">GCM10010862_30720</name>
</gene>
<evidence type="ECO:0000256" key="7">
    <source>
        <dbReference type="ARBA" id="ARBA00023136"/>
    </source>
</evidence>
<dbReference type="SUPFAM" id="SSF52540">
    <property type="entry name" value="P-loop containing nucleoside triphosphate hydrolases"/>
    <property type="match status" value="1"/>
</dbReference>
<dbReference type="NCBIfam" id="TIGR01727">
    <property type="entry name" value="oligo_HPY"/>
    <property type="match status" value="1"/>
</dbReference>
<comment type="subcellular location">
    <subcellularLocation>
        <location evidence="1">Cell inner membrane</location>
        <topology evidence="1">Peripheral membrane protein</topology>
    </subcellularLocation>
</comment>
<comment type="similarity">
    <text evidence="2">Belongs to the ABC transporter superfamily.</text>
</comment>
<name>A0ABQ5W6Y6_9HYPH</name>
<evidence type="ECO:0000256" key="1">
    <source>
        <dbReference type="ARBA" id="ARBA00004417"/>
    </source>
</evidence>
<evidence type="ECO:0000256" key="3">
    <source>
        <dbReference type="ARBA" id="ARBA00022448"/>
    </source>
</evidence>
<dbReference type="PANTHER" id="PTHR43297">
    <property type="entry name" value="OLIGOPEPTIDE TRANSPORT ATP-BINDING PROTEIN APPD"/>
    <property type="match status" value="1"/>
</dbReference>
<dbReference type="InterPro" id="IPR050388">
    <property type="entry name" value="ABC_Ni/Peptide_Import"/>
</dbReference>
<proteinExistence type="inferred from homology"/>
<dbReference type="InterPro" id="IPR013563">
    <property type="entry name" value="Oligopep_ABC_C"/>
</dbReference>
<evidence type="ECO:0000313" key="10">
    <source>
        <dbReference type="Proteomes" id="UP001156691"/>
    </source>
</evidence>
<dbReference type="InterPro" id="IPR003593">
    <property type="entry name" value="AAA+_ATPase"/>
</dbReference>
<keyword evidence="7" id="KW-0472">Membrane</keyword>
<dbReference type="SMART" id="SM00382">
    <property type="entry name" value="AAA"/>
    <property type="match status" value="1"/>
</dbReference>
<reference evidence="10" key="1">
    <citation type="journal article" date="2019" name="Int. J. Syst. Evol. Microbiol.">
        <title>The Global Catalogue of Microorganisms (GCM) 10K type strain sequencing project: providing services to taxonomists for standard genome sequencing and annotation.</title>
        <authorList>
            <consortium name="The Broad Institute Genomics Platform"/>
            <consortium name="The Broad Institute Genome Sequencing Center for Infectious Disease"/>
            <person name="Wu L."/>
            <person name="Ma J."/>
        </authorList>
    </citation>
    <scope>NUCLEOTIDE SEQUENCE [LARGE SCALE GENOMIC DNA]</scope>
    <source>
        <strain evidence="10">NBRC 112416</strain>
    </source>
</reference>
<accession>A0ABQ5W6Y6</accession>